<evidence type="ECO:0000259" key="2">
    <source>
        <dbReference type="Pfam" id="PF09834"/>
    </source>
</evidence>
<feature type="transmembrane region" description="Helical" evidence="1">
    <location>
        <begin position="20"/>
        <end position="47"/>
    </location>
</feature>
<keyword evidence="1" id="KW-0812">Transmembrane</keyword>
<name>A0ABV7PP90_9BURK</name>
<comment type="caution">
    <text evidence="3">The sequence shown here is derived from an EMBL/GenBank/DDBJ whole genome shotgun (WGS) entry which is preliminary data.</text>
</comment>
<keyword evidence="4" id="KW-1185">Reference proteome</keyword>
<dbReference type="RefSeq" id="WP_312551683.1">
    <property type="nucleotide sequence ID" value="NZ_JBHRVV010000001.1"/>
</dbReference>
<dbReference type="Proteomes" id="UP001595665">
    <property type="component" value="Unassembled WGS sequence"/>
</dbReference>
<evidence type="ECO:0000313" key="4">
    <source>
        <dbReference type="Proteomes" id="UP001595665"/>
    </source>
</evidence>
<evidence type="ECO:0000256" key="1">
    <source>
        <dbReference type="SAM" id="Phobius"/>
    </source>
</evidence>
<keyword evidence="1" id="KW-0472">Membrane</keyword>
<dbReference type="Pfam" id="PF09834">
    <property type="entry name" value="DUF2061"/>
    <property type="match status" value="2"/>
</dbReference>
<feature type="domain" description="DUF2061" evidence="2">
    <location>
        <begin position="76"/>
        <end position="123"/>
    </location>
</feature>
<keyword evidence="1" id="KW-1133">Transmembrane helix</keyword>
<sequence length="138" mass="14720">MIIAAKRLSQVATHMGIAYALAYAMTGSAVFSGLAILVEPVINVLLLPFHEAAWAKRHRKARDARARYASLALEKISQTALHAGVAFGVMAVATGSFALGGLAALLEPICNVIILPLHDRLWDKLERACQPVAQLHGA</sequence>
<dbReference type="InterPro" id="IPR018638">
    <property type="entry name" value="DUF2061_membrane"/>
</dbReference>
<protein>
    <submittedName>
        <fullName evidence="3">DUF2061 domain-containing protein</fullName>
    </submittedName>
</protein>
<evidence type="ECO:0000313" key="3">
    <source>
        <dbReference type="EMBL" id="MFC3460485.1"/>
    </source>
</evidence>
<proteinExistence type="predicted"/>
<dbReference type="EMBL" id="JBHRVV010000001">
    <property type="protein sequence ID" value="MFC3460485.1"/>
    <property type="molecule type" value="Genomic_DNA"/>
</dbReference>
<reference evidence="4" key="1">
    <citation type="journal article" date="2019" name="Int. J. Syst. Evol. Microbiol.">
        <title>The Global Catalogue of Microorganisms (GCM) 10K type strain sequencing project: providing services to taxonomists for standard genome sequencing and annotation.</title>
        <authorList>
            <consortium name="The Broad Institute Genomics Platform"/>
            <consortium name="The Broad Institute Genome Sequencing Center for Infectious Disease"/>
            <person name="Wu L."/>
            <person name="Ma J."/>
        </authorList>
    </citation>
    <scope>NUCLEOTIDE SEQUENCE [LARGE SCALE GENOMIC DNA]</scope>
    <source>
        <strain evidence="4">CCM 7480</strain>
    </source>
</reference>
<feature type="domain" description="DUF2061" evidence="2">
    <location>
        <begin position="5"/>
        <end position="55"/>
    </location>
</feature>
<gene>
    <name evidence="3" type="ORF">ACFOPH_19850</name>
</gene>
<organism evidence="3 4">
    <name type="scientific">Massilia haematophila</name>
    <dbReference type="NCBI Taxonomy" id="457923"/>
    <lineage>
        <taxon>Bacteria</taxon>
        <taxon>Pseudomonadati</taxon>
        <taxon>Pseudomonadota</taxon>
        <taxon>Betaproteobacteria</taxon>
        <taxon>Burkholderiales</taxon>
        <taxon>Oxalobacteraceae</taxon>
        <taxon>Telluria group</taxon>
        <taxon>Massilia</taxon>
    </lineage>
</organism>
<accession>A0ABV7PP90</accession>